<dbReference type="EMBL" id="MFZV01000032">
    <property type="protein sequence ID" value="OGK31015.1"/>
    <property type="molecule type" value="Genomic_DNA"/>
</dbReference>
<dbReference type="PANTHER" id="PTHR43242:SF1">
    <property type="entry name" value="NAD(P)-BINDING ROSSMANN-FOLD SUPERFAMILY PROTEIN"/>
    <property type="match status" value="1"/>
</dbReference>
<dbReference type="Pfam" id="PF04321">
    <property type="entry name" value="RmlD_sub_bind"/>
    <property type="match status" value="1"/>
</dbReference>
<gene>
    <name evidence="2" type="ORF">A3F29_03335</name>
</gene>
<accession>A0A1F7HIV8</accession>
<comment type="caution">
    <text evidence="2">The sequence shown here is derived from an EMBL/GenBank/DDBJ whole genome shotgun (WGS) entry which is preliminary data.</text>
</comment>
<dbReference type="Proteomes" id="UP000177199">
    <property type="component" value="Unassembled WGS sequence"/>
</dbReference>
<dbReference type="Gene3D" id="3.40.50.720">
    <property type="entry name" value="NAD(P)-binding Rossmann-like Domain"/>
    <property type="match status" value="1"/>
</dbReference>
<dbReference type="InterPro" id="IPR029903">
    <property type="entry name" value="RmlD-like-bd"/>
</dbReference>
<dbReference type="SUPFAM" id="SSF51735">
    <property type="entry name" value="NAD(P)-binding Rossmann-fold domains"/>
    <property type="match status" value="1"/>
</dbReference>
<evidence type="ECO:0000259" key="1">
    <source>
        <dbReference type="Pfam" id="PF04321"/>
    </source>
</evidence>
<sequence length="249" mass="29295">MKKFLIIGGDSQLAKSFIKKYPKITISFSKKQCDVTNERILKKIFKKYSFHYVLNCAAITDMEYAEKYPLKSVTVNSFGVYLLNKLCLKYKKKLLHVSSDYAIDPVNTYGISKKIGEQFVEKRFHTVRTAFYSKKTYIIDQLLKKKKATCYSNLFFNPISIDRLIEEIFINRDSSGIKNYFSNKKISLCQFTEYVCEAIDLDKKKLIIKTEYKNSQGKLPRKINSYVKSDINVDLKKDLKYFFKKNPYY</sequence>
<protein>
    <recommendedName>
        <fullName evidence="1">RmlD-like substrate binding domain-containing protein</fullName>
    </recommendedName>
</protein>
<evidence type="ECO:0000313" key="2">
    <source>
        <dbReference type="EMBL" id="OGK31015.1"/>
    </source>
</evidence>
<dbReference type="Gene3D" id="3.90.25.10">
    <property type="entry name" value="UDP-galactose 4-epimerase, domain 1"/>
    <property type="match status" value="1"/>
</dbReference>
<dbReference type="InterPro" id="IPR036291">
    <property type="entry name" value="NAD(P)-bd_dom_sf"/>
</dbReference>
<evidence type="ECO:0000313" key="3">
    <source>
        <dbReference type="Proteomes" id="UP000177199"/>
    </source>
</evidence>
<proteinExistence type="predicted"/>
<name>A0A1F7HIV8_9BACT</name>
<organism evidence="2 3">
    <name type="scientific">Candidatus Roizmanbacteria bacterium RIFCSPHIGHO2_12_FULL_33_9</name>
    <dbReference type="NCBI Taxonomy" id="1802045"/>
    <lineage>
        <taxon>Bacteria</taxon>
        <taxon>Candidatus Roizmaniibacteriota</taxon>
    </lineage>
</organism>
<reference evidence="2 3" key="1">
    <citation type="journal article" date="2016" name="Nat. Commun.">
        <title>Thousands of microbial genomes shed light on interconnected biogeochemical processes in an aquifer system.</title>
        <authorList>
            <person name="Anantharaman K."/>
            <person name="Brown C.T."/>
            <person name="Hug L.A."/>
            <person name="Sharon I."/>
            <person name="Castelle C.J."/>
            <person name="Probst A.J."/>
            <person name="Thomas B.C."/>
            <person name="Singh A."/>
            <person name="Wilkins M.J."/>
            <person name="Karaoz U."/>
            <person name="Brodie E.L."/>
            <person name="Williams K.H."/>
            <person name="Hubbard S.S."/>
            <person name="Banfield J.F."/>
        </authorList>
    </citation>
    <scope>NUCLEOTIDE SEQUENCE [LARGE SCALE GENOMIC DNA]</scope>
</reference>
<dbReference type="PANTHER" id="PTHR43242">
    <property type="entry name" value="NAD(P)-BINDING ROSSMANN-FOLD SUPERFAMILY PROTEIN"/>
    <property type="match status" value="1"/>
</dbReference>
<feature type="domain" description="RmlD-like substrate binding" evidence="1">
    <location>
        <begin position="3"/>
        <end position="130"/>
    </location>
</feature>
<dbReference type="AlphaFoldDB" id="A0A1F7HIV8"/>